<evidence type="ECO:0000256" key="3">
    <source>
        <dbReference type="ARBA" id="ARBA00022989"/>
    </source>
</evidence>
<keyword evidence="3 6" id="KW-1133">Transmembrane helix</keyword>
<proteinExistence type="predicted"/>
<accession>A0ABW1EYC4</accession>
<evidence type="ECO:0000313" key="8">
    <source>
        <dbReference type="EMBL" id="MFC5886679.1"/>
    </source>
</evidence>
<sequence>MALPLTAVPDPARALRRAGTALLDRPSLLAAATVLLVCVPTGEKDVAAAVHITAADLASLALVGLTAVHLLRGRTPAIGRTASLQFGAVVAAAAVSTIGSIDPATSLTGFVRLTQVFVLVPAAVLCSLRDRTDQRLVLGSFVAAALVEGVVGAQQYLTRTGASYAGQPIRAVGTFGALDVMAMSTVVAYGLLAALALALGERGPGGNAGLRRTMYAAAAFLAFPLAVSFSRGSWIATGAAAAVLLLRADARLAVRSAVLALAAAVVLVGGLGLGASGVTQRLSSIGSVSAAPDQSVSDRYDLWATAGRIWQDHPVGGAGPKAFQQLRDSHAPLRLSSGSDAADATIGFQREPLLSPHNMYFLVLSEQGLIGITAYAVLFLGLLLRCLRRASGTGLAALALLVWVLVDFLYADIGGTTTVLTSVVLGLAARTAHGRRDSSGSERAGSERPGGDGEPRPEPKGRAAAESDERPGSAATAGARSVGSGSERPGGERASSGTSGGAR</sequence>
<name>A0ABW1EYC4_9ACTN</name>
<feature type="transmembrane region" description="Helical" evidence="6">
    <location>
        <begin position="220"/>
        <end position="246"/>
    </location>
</feature>
<evidence type="ECO:0000256" key="2">
    <source>
        <dbReference type="ARBA" id="ARBA00022692"/>
    </source>
</evidence>
<comment type="subcellular location">
    <subcellularLocation>
        <location evidence="1">Membrane</location>
        <topology evidence="1">Multi-pass membrane protein</topology>
    </subcellularLocation>
</comment>
<dbReference type="InterPro" id="IPR051533">
    <property type="entry name" value="WaaL-like"/>
</dbReference>
<feature type="transmembrane region" description="Helical" evidence="6">
    <location>
        <begin position="359"/>
        <end position="384"/>
    </location>
</feature>
<evidence type="ECO:0000256" key="1">
    <source>
        <dbReference type="ARBA" id="ARBA00004141"/>
    </source>
</evidence>
<dbReference type="PANTHER" id="PTHR37422">
    <property type="entry name" value="TEICHURONIC ACID BIOSYNTHESIS PROTEIN TUAE"/>
    <property type="match status" value="1"/>
</dbReference>
<feature type="transmembrane region" description="Helical" evidence="6">
    <location>
        <begin position="396"/>
        <end position="429"/>
    </location>
</feature>
<dbReference type="Pfam" id="PF04932">
    <property type="entry name" value="Wzy_C"/>
    <property type="match status" value="1"/>
</dbReference>
<feature type="transmembrane region" description="Helical" evidence="6">
    <location>
        <begin position="252"/>
        <end position="275"/>
    </location>
</feature>
<organism evidence="8 9">
    <name type="scientific">Kitasatospora aburaviensis</name>
    <dbReference type="NCBI Taxonomy" id="67265"/>
    <lineage>
        <taxon>Bacteria</taxon>
        <taxon>Bacillati</taxon>
        <taxon>Actinomycetota</taxon>
        <taxon>Actinomycetes</taxon>
        <taxon>Kitasatosporales</taxon>
        <taxon>Streptomycetaceae</taxon>
        <taxon>Kitasatospora</taxon>
    </lineage>
</organism>
<keyword evidence="4 6" id="KW-0472">Membrane</keyword>
<evidence type="ECO:0000256" key="5">
    <source>
        <dbReference type="SAM" id="MobiDB-lite"/>
    </source>
</evidence>
<dbReference type="Proteomes" id="UP001596067">
    <property type="component" value="Unassembled WGS sequence"/>
</dbReference>
<evidence type="ECO:0000313" key="9">
    <source>
        <dbReference type="Proteomes" id="UP001596067"/>
    </source>
</evidence>
<keyword evidence="8" id="KW-0436">Ligase</keyword>
<reference evidence="9" key="1">
    <citation type="journal article" date="2019" name="Int. J. Syst. Evol. Microbiol.">
        <title>The Global Catalogue of Microorganisms (GCM) 10K type strain sequencing project: providing services to taxonomists for standard genome sequencing and annotation.</title>
        <authorList>
            <consortium name="The Broad Institute Genomics Platform"/>
            <consortium name="The Broad Institute Genome Sequencing Center for Infectious Disease"/>
            <person name="Wu L."/>
            <person name="Ma J."/>
        </authorList>
    </citation>
    <scope>NUCLEOTIDE SEQUENCE [LARGE SCALE GENOMIC DNA]</scope>
    <source>
        <strain evidence="9">CGMCC 4.1469</strain>
    </source>
</reference>
<keyword evidence="9" id="KW-1185">Reference proteome</keyword>
<comment type="caution">
    <text evidence="8">The sequence shown here is derived from an EMBL/GenBank/DDBJ whole genome shotgun (WGS) entry which is preliminary data.</text>
</comment>
<gene>
    <name evidence="8" type="ORF">ACFP0N_17075</name>
</gene>
<feature type="compositionally biased region" description="Basic and acidic residues" evidence="5">
    <location>
        <begin position="434"/>
        <end position="471"/>
    </location>
</feature>
<protein>
    <submittedName>
        <fullName evidence="8">O-antigen ligase family protein</fullName>
    </submittedName>
</protein>
<evidence type="ECO:0000259" key="7">
    <source>
        <dbReference type="Pfam" id="PF04932"/>
    </source>
</evidence>
<dbReference type="RefSeq" id="WP_313766018.1">
    <property type="nucleotide sequence ID" value="NZ_BAAAVH010000012.1"/>
</dbReference>
<feature type="transmembrane region" description="Helical" evidence="6">
    <location>
        <begin position="83"/>
        <end position="101"/>
    </location>
</feature>
<dbReference type="GO" id="GO:0016874">
    <property type="term" value="F:ligase activity"/>
    <property type="evidence" value="ECO:0007669"/>
    <property type="project" value="UniProtKB-KW"/>
</dbReference>
<feature type="transmembrane region" description="Helical" evidence="6">
    <location>
        <begin position="177"/>
        <end position="199"/>
    </location>
</feature>
<dbReference type="InterPro" id="IPR007016">
    <property type="entry name" value="O-antigen_ligase-rel_domated"/>
</dbReference>
<dbReference type="PANTHER" id="PTHR37422:SF13">
    <property type="entry name" value="LIPOPOLYSACCHARIDE BIOSYNTHESIS PROTEIN PA4999-RELATED"/>
    <property type="match status" value="1"/>
</dbReference>
<dbReference type="EMBL" id="JBHSOD010000019">
    <property type="protein sequence ID" value="MFC5886679.1"/>
    <property type="molecule type" value="Genomic_DNA"/>
</dbReference>
<evidence type="ECO:0000256" key="6">
    <source>
        <dbReference type="SAM" id="Phobius"/>
    </source>
</evidence>
<evidence type="ECO:0000256" key="4">
    <source>
        <dbReference type="ARBA" id="ARBA00023136"/>
    </source>
</evidence>
<keyword evidence="2 6" id="KW-0812">Transmembrane</keyword>
<feature type="region of interest" description="Disordered" evidence="5">
    <location>
        <begin position="434"/>
        <end position="503"/>
    </location>
</feature>
<feature type="transmembrane region" description="Helical" evidence="6">
    <location>
        <begin position="48"/>
        <end position="71"/>
    </location>
</feature>
<feature type="transmembrane region" description="Helical" evidence="6">
    <location>
        <begin position="107"/>
        <end position="128"/>
    </location>
</feature>
<feature type="domain" description="O-antigen ligase-related" evidence="7">
    <location>
        <begin position="217"/>
        <end position="375"/>
    </location>
</feature>